<dbReference type="AlphaFoldDB" id="A0AAX3XD96"/>
<evidence type="ECO:0000256" key="1">
    <source>
        <dbReference type="SAM" id="Phobius"/>
    </source>
</evidence>
<keyword evidence="3" id="KW-1185">Reference proteome</keyword>
<keyword evidence="1" id="KW-1133">Transmembrane helix</keyword>
<sequence>MSKFHQNIFNILCEVNNVQKINIELFPQSESSNKLITVFQVFLMIMTLPFFSLAASSQEYPDVFWGISFLLVILAVFILIYDKIKKPISISEQHQELYQESLALLQSYEIVKNDISEDEYLSYIRKKSYSRLIEKNPTVDDIRNYLNGKS</sequence>
<protein>
    <recommendedName>
        <fullName evidence="4">SMODS and SLOG-associating 2TM effector domain-containing protein</fullName>
    </recommendedName>
</protein>
<organism evidence="2 3">
    <name type="scientific">Gallibacterium anatis</name>
    <dbReference type="NCBI Taxonomy" id="750"/>
    <lineage>
        <taxon>Bacteria</taxon>
        <taxon>Pseudomonadati</taxon>
        <taxon>Pseudomonadota</taxon>
        <taxon>Gammaproteobacteria</taxon>
        <taxon>Pasteurellales</taxon>
        <taxon>Pasteurellaceae</taxon>
        <taxon>Gallibacterium</taxon>
    </lineage>
</organism>
<evidence type="ECO:0008006" key="4">
    <source>
        <dbReference type="Google" id="ProtNLM"/>
    </source>
</evidence>
<proteinExistence type="predicted"/>
<dbReference type="RefSeq" id="WP_285093637.1">
    <property type="nucleotide sequence ID" value="NZ_CP126975.1"/>
</dbReference>
<feature type="transmembrane region" description="Helical" evidence="1">
    <location>
        <begin position="35"/>
        <end position="57"/>
    </location>
</feature>
<gene>
    <name evidence="2" type="ORF">QP018_02770</name>
</gene>
<keyword evidence="1" id="KW-0812">Transmembrane</keyword>
<name>A0AAX3XD96_9PAST</name>
<keyword evidence="1" id="KW-0472">Membrane</keyword>
<dbReference type="Proteomes" id="UP001226750">
    <property type="component" value="Chromosome"/>
</dbReference>
<evidence type="ECO:0000313" key="2">
    <source>
        <dbReference type="EMBL" id="WIM80173.1"/>
    </source>
</evidence>
<accession>A0AAX3XD96</accession>
<reference evidence="2 3" key="1">
    <citation type="submission" date="2023-06" db="EMBL/GenBank/DDBJ databases">
        <title>Complete Genome Sequence of Gallibacterium anatis Strain BJF12, Isolated from a chicken with diarrhea.</title>
        <authorList>
            <person name="Guo F."/>
            <person name="Bu W."/>
            <person name="Xu F."/>
            <person name="Wen T."/>
        </authorList>
    </citation>
    <scope>NUCLEOTIDE SEQUENCE [LARGE SCALE GENOMIC DNA]</scope>
    <source>
        <strain evidence="2 3">BJF12</strain>
    </source>
</reference>
<dbReference type="EMBL" id="CP126975">
    <property type="protein sequence ID" value="WIM80173.1"/>
    <property type="molecule type" value="Genomic_DNA"/>
</dbReference>
<evidence type="ECO:0000313" key="3">
    <source>
        <dbReference type="Proteomes" id="UP001226750"/>
    </source>
</evidence>
<feature type="transmembrane region" description="Helical" evidence="1">
    <location>
        <begin position="63"/>
        <end position="81"/>
    </location>
</feature>